<organism evidence="2 3">
    <name type="scientific">Cardiocondyla obscurior</name>
    <dbReference type="NCBI Taxonomy" id="286306"/>
    <lineage>
        <taxon>Eukaryota</taxon>
        <taxon>Metazoa</taxon>
        <taxon>Ecdysozoa</taxon>
        <taxon>Arthropoda</taxon>
        <taxon>Hexapoda</taxon>
        <taxon>Insecta</taxon>
        <taxon>Pterygota</taxon>
        <taxon>Neoptera</taxon>
        <taxon>Endopterygota</taxon>
        <taxon>Hymenoptera</taxon>
        <taxon>Apocrita</taxon>
        <taxon>Aculeata</taxon>
        <taxon>Formicoidea</taxon>
        <taxon>Formicidae</taxon>
        <taxon>Myrmicinae</taxon>
        <taxon>Cardiocondyla</taxon>
    </lineage>
</organism>
<dbReference type="Proteomes" id="UP001430953">
    <property type="component" value="Unassembled WGS sequence"/>
</dbReference>
<name>A0AAW2H4F4_9HYME</name>
<reference evidence="2 3" key="1">
    <citation type="submission" date="2023-03" db="EMBL/GenBank/DDBJ databases">
        <title>High recombination rates correlate with genetic variation in Cardiocondyla obscurior ants.</title>
        <authorList>
            <person name="Errbii M."/>
        </authorList>
    </citation>
    <scope>NUCLEOTIDE SEQUENCE [LARGE SCALE GENOMIC DNA]</scope>
    <source>
        <strain evidence="2">Alpha-2009</strain>
        <tissue evidence="2">Whole body</tissue>
    </source>
</reference>
<dbReference type="AlphaFoldDB" id="A0AAW2H4F4"/>
<accession>A0AAW2H4F4</accession>
<protein>
    <submittedName>
        <fullName evidence="2">Uncharacterized protein</fullName>
    </submittedName>
</protein>
<sequence>MRVHLILVLFFVSTALARGVRNKREDVTTALPSTNSASEISDGYTSPNDTKNKCDTYGIFEPPIFRMILQLIKLIVFKMLNLPDNMKLPSILQPNNELAAEIYQHYLKSIVPKIFSILQKTILIIIH</sequence>
<proteinExistence type="predicted"/>
<dbReference type="EMBL" id="JADYXP020000001">
    <property type="protein sequence ID" value="KAL0134425.1"/>
    <property type="molecule type" value="Genomic_DNA"/>
</dbReference>
<keyword evidence="3" id="KW-1185">Reference proteome</keyword>
<evidence type="ECO:0000256" key="1">
    <source>
        <dbReference type="SAM" id="SignalP"/>
    </source>
</evidence>
<gene>
    <name evidence="2" type="ORF">PUN28_001305</name>
</gene>
<evidence type="ECO:0000313" key="3">
    <source>
        <dbReference type="Proteomes" id="UP001430953"/>
    </source>
</evidence>
<keyword evidence="1" id="KW-0732">Signal</keyword>
<feature type="chain" id="PRO_5043553789" evidence="1">
    <location>
        <begin position="18"/>
        <end position="127"/>
    </location>
</feature>
<evidence type="ECO:0000313" key="2">
    <source>
        <dbReference type="EMBL" id="KAL0134425.1"/>
    </source>
</evidence>
<comment type="caution">
    <text evidence="2">The sequence shown here is derived from an EMBL/GenBank/DDBJ whole genome shotgun (WGS) entry which is preliminary data.</text>
</comment>
<feature type="signal peptide" evidence="1">
    <location>
        <begin position="1"/>
        <end position="17"/>
    </location>
</feature>